<dbReference type="HOGENOM" id="CLU_101141_6_1_5"/>
<dbReference type="Pfam" id="PF13279">
    <property type="entry name" value="4HBT_2"/>
    <property type="match status" value="1"/>
</dbReference>
<accession>I9N893</accession>
<protein>
    <submittedName>
        <fullName evidence="1">Putative thioesterase</fullName>
    </submittedName>
</protein>
<dbReference type="Gene3D" id="3.10.129.10">
    <property type="entry name" value="Hotdog Thioesterase"/>
    <property type="match status" value="1"/>
</dbReference>
<dbReference type="SUPFAM" id="SSF54637">
    <property type="entry name" value="Thioesterase/thiol ester dehydrase-isomerase"/>
    <property type="match status" value="1"/>
</dbReference>
<evidence type="ECO:0000313" key="1">
    <source>
        <dbReference type="EMBL" id="EJB04144.1"/>
    </source>
</evidence>
<dbReference type="EMBL" id="JH719381">
    <property type="protein sequence ID" value="EJB04144.1"/>
    <property type="molecule type" value="Genomic_DNA"/>
</dbReference>
<name>I9N893_RHILT</name>
<dbReference type="AlphaFoldDB" id="I9N893"/>
<dbReference type="RefSeq" id="WP_003588463.1">
    <property type="nucleotide sequence ID" value="NZ_JH719381.1"/>
</dbReference>
<organism evidence="1 2">
    <name type="scientific">Rhizobium leguminosarum bv. trifolii WSM597</name>
    <dbReference type="NCBI Taxonomy" id="754764"/>
    <lineage>
        <taxon>Bacteria</taxon>
        <taxon>Pseudomonadati</taxon>
        <taxon>Pseudomonadota</taxon>
        <taxon>Alphaproteobacteria</taxon>
        <taxon>Hyphomicrobiales</taxon>
        <taxon>Rhizobiaceae</taxon>
        <taxon>Rhizobium/Agrobacterium group</taxon>
        <taxon>Rhizobium</taxon>
    </lineage>
</organism>
<sequence length="132" mass="15006">MQTMLAVCHPWQCDIMGHLNTRFYAALFDDASLQFLGMLTLDGDRHLGWADVKIDTTFKKEVHAGTLLSVDTQLVRLGRSSITYQHTIRSRTSDDILAEAIVTSVRFDLDQRQSVEISPVIKRLAEELTENR</sequence>
<gene>
    <name evidence="1" type="ORF">Rleg9DRAFT_2992</name>
</gene>
<dbReference type="OrthoDB" id="7597365at2"/>
<proteinExistence type="predicted"/>
<dbReference type="InterPro" id="IPR029069">
    <property type="entry name" value="HotDog_dom_sf"/>
</dbReference>
<evidence type="ECO:0000313" key="2">
    <source>
        <dbReference type="Proteomes" id="UP000005092"/>
    </source>
</evidence>
<dbReference type="CDD" id="cd00586">
    <property type="entry name" value="4HBT"/>
    <property type="match status" value="1"/>
</dbReference>
<reference evidence="1 2" key="1">
    <citation type="submission" date="2012-02" db="EMBL/GenBank/DDBJ databases">
        <title>Improved High-Quality Draft Sequence of Rhizobium leguminosarum bv. trifolii WSM597.</title>
        <authorList>
            <consortium name="US DOE Joint Genome Institute"/>
            <person name="Lucas S."/>
            <person name="Han J."/>
            <person name="Lapidus A."/>
            <person name="Cheng J.-F."/>
            <person name="Goodwin L."/>
            <person name="Pitluck S."/>
            <person name="Peters L."/>
            <person name="Ovchinnikova G."/>
            <person name="Held B."/>
            <person name="Detter J.C."/>
            <person name="Han C."/>
            <person name="Tapia R."/>
            <person name="Land M."/>
            <person name="Hauser L."/>
            <person name="Kyrpides N."/>
            <person name="Ivanova N."/>
            <person name="Pagani I."/>
            <person name="Brau L."/>
            <person name="Yates R."/>
            <person name="O'Hara G."/>
            <person name="Rui T."/>
            <person name="Howieson J."/>
            <person name="Reeve W."/>
            <person name="Woyke T."/>
        </authorList>
    </citation>
    <scope>NUCLEOTIDE SEQUENCE [LARGE SCALE GENOMIC DNA]</scope>
    <source>
        <strain evidence="1 2">WSM597</strain>
    </source>
</reference>
<dbReference type="Proteomes" id="UP000005092">
    <property type="component" value="Unassembled WGS sequence"/>
</dbReference>